<dbReference type="InterPro" id="IPR005532">
    <property type="entry name" value="SUMF_dom"/>
</dbReference>
<evidence type="ECO:0000313" key="2">
    <source>
        <dbReference type="EMBL" id="QDU35461.1"/>
    </source>
</evidence>
<dbReference type="SUPFAM" id="SSF56436">
    <property type="entry name" value="C-type lectin-like"/>
    <property type="match status" value="1"/>
</dbReference>
<accession>A0A517YZ06</accession>
<feature type="domain" description="Sulfatase-modifying factor enzyme-like" evidence="1">
    <location>
        <begin position="260"/>
        <end position="372"/>
    </location>
</feature>
<dbReference type="Proteomes" id="UP000317369">
    <property type="component" value="Chromosome"/>
</dbReference>
<protein>
    <submittedName>
        <fullName evidence="2">Iron(II)-dependent oxidoreductase EgtB</fullName>
        <ecNumber evidence="2">1.8.-.-</ecNumber>
    </submittedName>
</protein>
<dbReference type="EMBL" id="CP036425">
    <property type="protein sequence ID" value="QDU35461.1"/>
    <property type="molecule type" value="Genomic_DNA"/>
</dbReference>
<dbReference type="OrthoDB" id="9812426at2"/>
<dbReference type="KEGG" id="pcor:KS4_35440"/>
<feature type="domain" description="Sulfatase-modifying factor enzyme-like" evidence="1">
    <location>
        <begin position="395"/>
        <end position="471"/>
    </location>
</feature>
<sequence length="473" mass="55376">MDLYGQSIRGYFVPKEKGLHTQTAKNYLAGNIHDQLVQAYESVREQTNRLYLCLEPEDCVVQTMQCVSPIKWHAAHTSWFFEQFLLLPYLKNYIAYNEQYLFLFNSYYNAIGPQHCQASRGYLSRPTVNEVTAYRGHVDNYIKKLIKTASKNNIAEILSLLIVGINHEQQHQELILTDIKHIFSSNPLLPAFPDIKGTDTKTLESQQDTQWIRITDGVYKIGHSHPSALRQDAITKTSDQTNKLNNQSIRAMLNRGFCFDNEKPRHKVYLHDASIASRLVTNGEYLAFVEADGYENPEYWLSLGWQWVQAEKYEKPLYWFKENDRWYQYTLMGKRELDINEPVCHVNYFEADAFARWAGYRLPREEEWELVCDNMPIEGNFLENRTYHPSKNMANHMYGNLWEWTSSPYAPYPGYQPADGALGEYNGKFMCNQMVLRGGSCATPRDHIRKTYRNFWALETRWQFTGIRLAKDH</sequence>
<dbReference type="InterPro" id="IPR042095">
    <property type="entry name" value="SUMF_sf"/>
</dbReference>
<evidence type="ECO:0000313" key="3">
    <source>
        <dbReference type="Proteomes" id="UP000317369"/>
    </source>
</evidence>
<keyword evidence="2" id="KW-0560">Oxidoreductase</keyword>
<gene>
    <name evidence="2" type="primary">egtB</name>
    <name evidence="2" type="ORF">KS4_35440</name>
</gene>
<keyword evidence="3" id="KW-1185">Reference proteome</keyword>
<dbReference type="InterPro" id="IPR051043">
    <property type="entry name" value="Sulfatase_Mod_Factor_Kinase"/>
</dbReference>
<dbReference type="GO" id="GO:0016491">
    <property type="term" value="F:oxidoreductase activity"/>
    <property type="evidence" value="ECO:0007669"/>
    <property type="project" value="UniProtKB-KW"/>
</dbReference>
<proteinExistence type="predicted"/>
<reference evidence="2 3" key="1">
    <citation type="submission" date="2019-02" db="EMBL/GenBank/DDBJ databases">
        <title>Deep-cultivation of Planctomycetes and their phenomic and genomic characterization uncovers novel biology.</title>
        <authorList>
            <person name="Wiegand S."/>
            <person name="Jogler M."/>
            <person name="Boedeker C."/>
            <person name="Pinto D."/>
            <person name="Vollmers J."/>
            <person name="Rivas-Marin E."/>
            <person name="Kohn T."/>
            <person name="Peeters S.H."/>
            <person name="Heuer A."/>
            <person name="Rast P."/>
            <person name="Oberbeckmann S."/>
            <person name="Bunk B."/>
            <person name="Jeske O."/>
            <person name="Meyerdierks A."/>
            <person name="Storesund J.E."/>
            <person name="Kallscheuer N."/>
            <person name="Luecker S."/>
            <person name="Lage O.M."/>
            <person name="Pohl T."/>
            <person name="Merkel B.J."/>
            <person name="Hornburger P."/>
            <person name="Mueller R.-W."/>
            <person name="Bruemmer F."/>
            <person name="Labrenz M."/>
            <person name="Spormann A.M."/>
            <person name="Op den Camp H."/>
            <person name="Overmann J."/>
            <person name="Amann R."/>
            <person name="Jetten M.S.M."/>
            <person name="Mascher T."/>
            <person name="Medema M.H."/>
            <person name="Devos D.P."/>
            <person name="Kaster A.-K."/>
            <person name="Ovreas L."/>
            <person name="Rohde M."/>
            <person name="Galperin M.Y."/>
            <person name="Jogler C."/>
        </authorList>
    </citation>
    <scope>NUCLEOTIDE SEQUENCE [LARGE SCALE GENOMIC DNA]</scope>
    <source>
        <strain evidence="2 3">KS4</strain>
    </source>
</reference>
<evidence type="ECO:0000259" key="1">
    <source>
        <dbReference type="Pfam" id="PF03781"/>
    </source>
</evidence>
<organism evidence="2 3">
    <name type="scientific">Poriferisphaera corsica</name>
    <dbReference type="NCBI Taxonomy" id="2528020"/>
    <lineage>
        <taxon>Bacteria</taxon>
        <taxon>Pseudomonadati</taxon>
        <taxon>Planctomycetota</taxon>
        <taxon>Phycisphaerae</taxon>
        <taxon>Phycisphaerales</taxon>
        <taxon>Phycisphaeraceae</taxon>
        <taxon>Poriferisphaera</taxon>
    </lineage>
</organism>
<dbReference type="AlphaFoldDB" id="A0A517YZ06"/>
<dbReference type="Gene3D" id="3.90.1580.10">
    <property type="entry name" value="paralog of FGE (formylglycine-generating enzyme)"/>
    <property type="match status" value="2"/>
</dbReference>
<dbReference type="EC" id="1.8.-.-" evidence="2"/>
<name>A0A517YZ06_9BACT</name>
<dbReference type="InterPro" id="IPR016187">
    <property type="entry name" value="CTDL_fold"/>
</dbReference>
<dbReference type="PANTHER" id="PTHR23150">
    <property type="entry name" value="SULFATASE MODIFYING FACTOR 1, 2"/>
    <property type="match status" value="1"/>
</dbReference>
<dbReference type="Pfam" id="PF03781">
    <property type="entry name" value="FGE-sulfatase"/>
    <property type="match status" value="2"/>
</dbReference>
<dbReference type="PANTHER" id="PTHR23150:SF36">
    <property type="entry name" value="HERCYNINE OXYGENASE"/>
    <property type="match status" value="1"/>
</dbReference>